<gene>
    <name evidence="1" type="ORF">AB204_11640</name>
</gene>
<accession>A0A0J5FS64</accession>
<evidence type="ECO:0000313" key="2">
    <source>
        <dbReference type="Proteomes" id="UP000036277"/>
    </source>
</evidence>
<dbReference type="OrthoDB" id="6604845at2"/>
<sequence>MEMLKREDAEAMLYQVFKRTLINENDINALMEIAKMDDRPIPMKAILYKYSEMEKRELTKEDNDIFNTLIYFFGP</sequence>
<dbReference type="EMBL" id="LFCV01000070">
    <property type="protein sequence ID" value="KMJ44929.1"/>
    <property type="molecule type" value="Genomic_DNA"/>
</dbReference>
<protein>
    <submittedName>
        <fullName evidence="1">Uncharacterized protein</fullName>
    </submittedName>
</protein>
<evidence type="ECO:0000313" key="1">
    <source>
        <dbReference type="EMBL" id="KMJ44929.1"/>
    </source>
</evidence>
<dbReference type="Proteomes" id="UP000036277">
    <property type="component" value="Unassembled WGS sequence"/>
</dbReference>
<proteinExistence type="predicted"/>
<dbReference type="AlphaFoldDB" id="A0A0J5FS64"/>
<comment type="caution">
    <text evidence="1">The sequence shown here is derived from an EMBL/GenBank/DDBJ whole genome shotgun (WGS) entry which is preliminary data.</text>
</comment>
<reference evidence="1 2" key="1">
    <citation type="submission" date="2015-06" db="EMBL/GenBank/DDBJ databases">
        <title>Draft Whole-Genome Sequence of the Entomopathogenic Bacterium Xenorhabdus khoisanae.</title>
        <authorList>
            <person name="Naidoo S."/>
            <person name="Featherston J."/>
            <person name="Gray V.M."/>
        </authorList>
    </citation>
    <scope>NUCLEOTIDE SEQUENCE [LARGE SCALE GENOMIC DNA]</scope>
    <source>
        <strain evidence="1 2">MCB</strain>
    </source>
</reference>
<organism evidence="1 2">
    <name type="scientific">Xenorhabdus khoisanae</name>
    <dbReference type="NCBI Taxonomy" id="880157"/>
    <lineage>
        <taxon>Bacteria</taxon>
        <taxon>Pseudomonadati</taxon>
        <taxon>Pseudomonadota</taxon>
        <taxon>Gammaproteobacteria</taxon>
        <taxon>Enterobacterales</taxon>
        <taxon>Morganellaceae</taxon>
        <taxon>Xenorhabdus</taxon>
    </lineage>
</organism>
<keyword evidence="2" id="KW-1185">Reference proteome</keyword>
<name>A0A0J5FS64_9GAMM</name>
<dbReference type="RefSeq" id="WP_047963530.1">
    <property type="nucleotide sequence ID" value="NZ_CAWMBG010000070.1"/>
</dbReference>
<dbReference type="PATRIC" id="fig|880157.4.peg.2473"/>